<proteinExistence type="predicted"/>
<reference evidence="2 3" key="1">
    <citation type="submission" date="2023-06" db="EMBL/GenBank/DDBJ databases">
        <title>Marinobacter azerbaijanicus a moderately halophilic, isolated from Urmia Lake in Azerbaijan region of Iran.</title>
        <authorList>
            <person name="Sanchez-Porro C."/>
            <person name="Aghdam E.M."/>
            <person name="Saheb S.M."/>
            <person name="Tarhriz V."/>
            <person name="Kazemi E."/>
            <person name="Ammozegar M.A."/>
            <person name="Ventosa A."/>
            <person name="Hejazi M.S."/>
        </authorList>
    </citation>
    <scope>NUCLEOTIDE SEQUENCE [LARGE SCALE GENOMIC DNA]</scope>
    <source>
        <strain evidence="2 3">TBZ242</strain>
    </source>
</reference>
<evidence type="ECO:0000256" key="1">
    <source>
        <dbReference type="SAM" id="SignalP"/>
    </source>
</evidence>
<dbReference type="PROSITE" id="PS51257">
    <property type="entry name" value="PROKAR_LIPOPROTEIN"/>
    <property type="match status" value="1"/>
</dbReference>
<organism evidence="2 3">
    <name type="scientific">Marinobacter azerbaijanicus</name>
    <dbReference type="NCBI Taxonomy" id="3050455"/>
    <lineage>
        <taxon>Bacteria</taxon>
        <taxon>Pseudomonadati</taxon>
        <taxon>Pseudomonadota</taxon>
        <taxon>Gammaproteobacteria</taxon>
        <taxon>Pseudomonadales</taxon>
        <taxon>Marinobacteraceae</taxon>
        <taxon>Marinobacter</taxon>
    </lineage>
</organism>
<evidence type="ECO:0000313" key="3">
    <source>
        <dbReference type="Proteomes" id="UP001227964"/>
    </source>
</evidence>
<dbReference type="NCBIfam" id="TIGR02117">
    <property type="entry name" value="chp_urease_rgn"/>
    <property type="match status" value="1"/>
</dbReference>
<dbReference type="Proteomes" id="UP001227964">
    <property type="component" value="Unassembled WGS sequence"/>
</dbReference>
<dbReference type="InterPro" id="IPR011727">
    <property type="entry name" value="CHP02117"/>
</dbReference>
<comment type="caution">
    <text evidence="2">The sequence shown here is derived from an EMBL/GenBank/DDBJ whole genome shotgun (WGS) entry which is preliminary data.</text>
</comment>
<evidence type="ECO:0000313" key="2">
    <source>
        <dbReference type="EMBL" id="MDL0432657.1"/>
    </source>
</evidence>
<feature type="chain" id="PRO_5046394808" evidence="1">
    <location>
        <begin position="19"/>
        <end position="220"/>
    </location>
</feature>
<dbReference type="RefSeq" id="WP_285391887.1">
    <property type="nucleotide sequence ID" value="NZ_JASSVS010000008.1"/>
</dbReference>
<keyword evidence="1" id="KW-0732">Signal</keyword>
<protein>
    <submittedName>
        <fullName evidence="2">TIGR02117 family protein</fullName>
    </submittedName>
</protein>
<gene>
    <name evidence="2" type="ORF">QPM17_16065</name>
</gene>
<sequence length="220" mass="23945">MKAAGLLLMLFVISGCSAKPHVVEPDVGADSPRTSRLYVVSHGWHVGLAIAAEELNPVIPELKDRFVGAEYYELGWGDKGFYQAEEITAGVTLQAIVWSRGAVVHVAALPVSPARYFPVSRVVDTCLTAEETDSLARYLSNSFARDSASNLVELKHGLYSDSQFYGGQGRYHLLNTSNKWAAKALKSAGMDISPMFKLTADSVMEFVEENRNDCAPVTGE</sequence>
<name>A0ABT7IFX2_9GAMM</name>
<dbReference type="EMBL" id="JASSVS010000008">
    <property type="protein sequence ID" value="MDL0432657.1"/>
    <property type="molecule type" value="Genomic_DNA"/>
</dbReference>
<accession>A0ABT7IFX2</accession>
<feature type="signal peptide" evidence="1">
    <location>
        <begin position="1"/>
        <end position="18"/>
    </location>
</feature>
<dbReference type="Pfam" id="PF09601">
    <property type="entry name" value="DUF2459"/>
    <property type="match status" value="1"/>
</dbReference>
<keyword evidence="3" id="KW-1185">Reference proteome</keyword>